<feature type="region of interest" description="Disordered" evidence="5">
    <location>
        <begin position="235"/>
        <end position="256"/>
    </location>
</feature>
<evidence type="ECO:0000256" key="4">
    <source>
        <dbReference type="ARBA" id="ARBA00024863"/>
    </source>
</evidence>
<dbReference type="Gene3D" id="2.30.29.30">
    <property type="entry name" value="Pleckstrin-homology domain (PH domain)/Phosphotyrosine-binding domain (PTB)"/>
    <property type="match status" value="1"/>
</dbReference>
<dbReference type="GO" id="GO:0007015">
    <property type="term" value="P:actin filament organization"/>
    <property type="evidence" value="ECO:0007669"/>
    <property type="project" value="TreeGrafter"/>
</dbReference>
<dbReference type="GO" id="GO:0017124">
    <property type="term" value="F:SH3 domain binding"/>
    <property type="evidence" value="ECO:0007669"/>
    <property type="project" value="UniProtKB-KW"/>
</dbReference>
<dbReference type="GO" id="GO:0006915">
    <property type="term" value="P:apoptotic process"/>
    <property type="evidence" value="ECO:0007669"/>
    <property type="project" value="UniProtKB-KW"/>
</dbReference>
<name>A0A1Y1UPT7_9TREE</name>
<evidence type="ECO:0000259" key="6">
    <source>
        <dbReference type="PROSITE" id="PS51335"/>
    </source>
</evidence>
<keyword evidence="1" id="KW-0053">Apoptosis</keyword>
<dbReference type="InterPro" id="IPR006816">
    <property type="entry name" value="ELMO_dom"/>
</dbReference>
<dbReference type="PROSITE" id="PS51335">
    <property type="entry name" value="ELMO"/>
    <property type="match status" value="1"/>
</dbReference>
<gene>
    <name evidence="7" type="ORF">BD324DRAFT_618673</name>
</gene>
<accession>A0A1Y1UPT7</accession>
<dbReference type="GO" id="GO:0048870">
    <property type="term" value="P:cell motility"/>
    <property type="evidence" value="ECO:0007669"/>
    <property type="project" value="TreeGrafter"/>
</dbReference>
<evidence type="ECO:0000313" key="7">
    <source>
        <dbReference type="EMBL" id="ORX39155.1"/>
    </source>
</evidence>
<sequence length="800" mass="89446">MSSDHSHASLRRPNAIPTNMISYKGKQMPARIDPEARVAKVIEVMTTTFGASEHHITLCLRDEADRLVTQGNLATKVADHAALKLVPSPMTEALTVVNSLRLSAENMGPDGADASSPEKNNIPLKLALFNLSKYVREEEFSVEFMIRGGVKLLVQLLEQKDGGLTGNSLAYASQGVRGILEFESGWEDLTDEFINRVLHLLISGTQPNILRPTTAIVRKLIISSPQVDIARQRAHLRARSKGKGKEKETPEPPTSPLIQYGFDKVFLRMEGVESTDGAMGVFRVVVKRLEGTGDLELVAQSLGLVNVSLRSAQQDNSPNYPGLVDILEVLNVRKHVSRLMPSCANNIVEPQILNFQARYAGILQFRRHTPVRPAQSATQERMLNEIWTTGQLGQGSGNDAVTVSEAASQNRNWAGWKRIGLWVDEESGLGEESDPLLEVELFRDVGDLGLECLHFYVTHEDNFRNIVIEQEVREEARRCPIGRASAECVKILCEHYKISQAGHHPPHSFQLFLLHFPRLHFLVLRFFLRMWSESESRLPDFGRLSLLVRSHVYLSLADEVAKTWLNLEQDFLETEYRSIRDRQMELLEKEDGMLTRPTVRALREKVGRAAYDVLADQRVSCMLQGNWFNSSAVIEPSVTPVVKAKPALPLRFVRLSPNKRSLGWGEYAHREPVNPPFESLKERIDIANVTDVRMQTGCAVGSRSPNIISKLSFSLMSGPEYSLLDLDAIHAAQLAEWTDGLRVLRGESGMASRETSEYVHVLGELALKIHLLDITGDGIELPEKVSSSLAPQSIDFWFAK</sequence>
<keyword evidence="8" id="KW-1185">Reference proteome</keyword>
<dbReference type="OrthoDB" id="28413at2759"/>
<evidence type="ECO:0000256" key="1">
    <source>
        <dbReference type="ARBA" id="ARBA00022703"/>
    </source>
</evidence>
<dbReference type="InterPro" id="IPR001849">
    <property type="entry name" value="PH_domain"/>
</dbReference>
<dbReference type="STRING" id="4999.A0A1Y1UPT7"/>
<reference evidence="7 8" key="1">
    <citation type="submission" date="2017-03" db="EMBL/GenBank/DDBJ databases">
        <title>Widespread Adenine N6-methylation of Active Genes in Fungi.</title>
        <authorList>
            <consortium name="DOE Joint Genome Institute"/>
            <person name="Mondo S.J."/>
            <person name="Dannebaum R.O."/>
            <person name="Kuo R.C."/>
            <person name="Louie K.B."/>
            <person name="Bewick A.J."/>
            <person name="Labutti K."/>
            <person name="Haridas S."/>
            <person name="Kuo A."/>
            <person name="Salamov A."/>
            <person name="Ahrendt S.R."/>
            <person name="Lau R."/>
            <person name="Bowen B.P."/>
            <person name="Lipzen A."/>
            <person name="Sullivan W."/>
            <person name="Andreopoulos W.B."/>
            <person name="Clum A."/>
            <person name="Lindquist E."/>
            <person name="Daum C."/>
            <person name="Northen T.R."/>
            <person name="Ramamoorthy G."/>
            <person name="Schmitz R.J."/>
            <person name="Gryganskyi A."/>
            <person name="Culley D."/>
            <person name="Magnuson J."/>
            <person name="James T.Y."/>
            <person name="O'Malley M.A."/>
            <person name="Stajich J.E."/>
            <person name="Spatafora J.W."/>
            <person name="Visel A."/>
            <person name="Grigoriev I.V."/>
        </authorList>
    </citation>
    <scope>NUCLEOTIDE SEQUENCE [LARGE SCALE GENOMIC DNA]</scope>
    <source>
        <strain evidence="7 8">NRRL Y-17943</strain>
    </source>
</reference>
<evidence type="ECO:0000256" key="2">
    <source>
        <dbReference type="ARBA" id="ARBA00022907"/>
    </source>
</evidence>
<feature type="domain" description="ELMO" evidence="6">
    <location>
        <begin position="378"/>
        <end position="556"/>
    </location>
</feature>
<proteinExistence type="predicted"/>
<comment type="caution">
    <text evidence="7">The sequence shown here is derived from an EMBL/GenBank/DDBJ whole genome shotgun (WGS) entry which is preliminary data.</text>
</comment>
<dbReference type="AlphaFoldDB" id="A0A1Y1UPT7"/>
<comment type="function">
    <text evidence="4">Involved in cytoskeletal rearrangements required for phagocytosis of apoptotic cells and cell motility. Acts in association with DOCK1 and CRK. Was initially proposed to be required in complex with DOCK1 to activate Rac Rho small GTPases. May enhance the guanine nucleotide exchange factor (GEF) activity of DOCK1.</text>
</comment>
<keyword evidence="2" id="KW-0581">Phagocytosis</keyword>
<dbReference type="Pfam" id="PF11841">
    <property type="entry name" value="ELMO_ARM"/>
    <property type="match status" value="1"/>
</dbReference>
<dbReference type="InterPro" id="IPR024574">
    <property type="entry name" value="ELMO_ARM"/>
</dbReference>
<dbReference type="InterPro" id="IPR011989">
    <property type="entry name" value="ARM-like"/>
</dbReference>
<dbReference type="PANTHER" id="PTHR12771">
    <property type="entry name" value="ENGULFMENT AND CELL MOTILITY"/>
    <property type="match status" value="1"/>
</dbReference>
<dbReference type="InParanoid" id="A0A1Y1UPT7"/>
<dbReference type="Gene3D" id="1.25.10.10">
    <property type="entry name" value="Leucine-rich Repeat Variant"/>
    <property type="match status" value="1"/>
</dbReference>
<dbReference type="InterPro" id="IPR050868">
    <property type="entry name" value="ELMO_domain-containing"/>
</dbReference>
<dbReference type="Pfam" id="PF04727">
    <property type="entry name" value="ELMO_CED12"/>
    <property type="match status" value="1"/>
</dbReference>
<evidence type="ECO:0000256" key="3">
    <source>
        <dbReference type="ARBA" id="ARBA00023036"/>
    </source>
</evidence>
<dbReference type="SUPFAM" id="SSF50729">
    <property type="entry name" value="PH domain-like"/>
    <property type="match status" value="1"/>
</dbReference>
<dbReference type="EMBL" id="NBSH01000003">
    <property type="protein sequence ID" value="ORX39155.1"/>
    <property type="molecule type" value="Genomic_DNA"/>
</dbReference>
<dbReference type="GO" id="GO:0005886">
    <property type="term" value="C:plasma membrane"/>
    <property type="evidence" value="ECO:0007669"/>
    <property type="project" value="TreeGrafter"/>
</dbReference>
<evidence type="ECO:0000256" key="5">
    <source>
        <dbReference type="SAM" id="MobiDB-lite"/>
    </source>
</evidence>
<dbReference type="PANTHER" id="PTHR12771:SF56">
    <property type="entry name" value="CED-12"/>
    <property type="match status" value="1"/>
</dbReference>
<evidence type="ECO:0000313" key="8">
    <source>
        <dbReference type="Proteomes" id="UP000193218"/>
    </source>
</evidence>
<dbReference type="Proteomes" id="UP000193218">
    <property type="component" value="Unassembled WGS sequence"/>
</dbReference>
<dbReference type="InterPro" id="IPR011993">
    <property type="entry name" value="PH-like_dom_sf"/>
</dbReference>
<dbReference type="GeneID" id="33556871"/>
<dbReference type="RefSeq" id="XP_021873018.1">
    <property type="nucleotide sequence ID" value="XM_022015063.1"/>
</dbReference>
<protein>
    <recommendedName>
        <fullName evidence="6">ELMO domain-containing protein</fullName>
    </recommendedName>
</protein>
<keyword evidence="3" id="KW-0729">SH3-binding</keyword>
<dbReference type="Pfam" id="PF16457">
    <property type="entry name" value="PH_12"/>
    <property type="match status" value="1"/>
</dbReference>
<organism evidence="7 8">
    <name type="scientific">Kockovaella imperatae</name>
    <dbReference type="NCBI Taxonomy" id="4999"/>
    <lineage>
        <taxon>Eukaryota</taxon>
        <taxon>Fungi</taxon>
        <taxon>Dikarya</taxon>
        <taxon>Basidiomycota</taxon>
        <taxon>Agaricomycotina</taxon>
        <taxon>Tremellomycetes</taxon>
        <taxon>Tremellales</taxon>
        <taxon>Cuniculitremaceae</taxon>
        <taxon>Kockovaella</taxon>
    </lineage>
</organism>